<dbReference type="InterPro" id="IPR036388">
    <property type="entry name" value="WH-like_DNA-bd_sf"/>
</dbReference>
<dbReference type="EMBL" id="JAUSQZ010000001">
    <property type="protein sequence ID" value="MDP9830883.1"/>
    <property type="molecule type" value="Genomic_DNA"/>
</dbReference>
<dbReference type="InterPro" id="IPR000524">
    <property type="entry name" value="Tscrpt_reg_HTH_GntR"/>
</dbReference>
<accession>A0ABT9PDU8</accession>
<dbReference type="PROSITE" id="PS50949">
    <property type="entry name" value="HTH_GNTR"/>
    <property type="match status" value="1"/>
</dbReference>
<protein>
    <submittedName>
        <fullName evidence="5">DNA-binding FadR family transcriptional regulator</fullName>
    </submittedName>
</protein>
<evidence type="ECO:0000256" key="1">
    <source>
        <dbReference type="ARBA" id="ARBA00023015"/>
    </source>
</evidence>
<reference evidence="5 6" key="1">
    <citation type="submission" date="2023-07" db="EMBL/GenBank/DDBJ databases">
        <title>Sequencing the genomes of 1000 actinobacteria strains.</title>
        <authorList>
            <person name="Klenk H.-P."/>
        </authorList>
    </citation>
    <scope>NUCLEOTIDE SEQUENCE [LARGE SCALE GENOMIC DNA]</scope>
    <source>
        <strain evidence="5 6">DSM 44388</strain>
    </source>
</reference>
<evidence type="ECO:0000256" key="3">
    <source>
        <dbReference type="ARBA" id="ARBA00023163"/>
    </source>
</evidence>
<gene>
    <name evidence="5" type="ORF">J2S57_006632</name>
</gene>
<name>A0ABT9PDU8_9ACTN</name>
<keyword evidence="1" id="KW-0805">Transcription regulation</keyword>
<sequence>MSQYRIIADEIAARIQSGHHAPGTLLPSPGDLEHLGHRLGDARDALRWLVRHGWAEIRPGTGYHVTEQPPQDEWEQFTRHVDGYLDGLRDS</sequence>
<proteinExistence type="predicted"/>
<dbReference type="Pfam" id="PF00392">
    <property type="entry name" value="GntR"/>
    <property type="match status" value="1"/>
</dbReference>
<feature type="domain" description="HTH gntR-type" evidence="4">
    <location>
        <begin position="1"/>
        <end position="68"/>
    </location>
</feature>
<evidence type="ECO:0000313" key="5">
    <source>
        <dbReference type="EMBL" id="MDP9830883.1"/>
    </source>
</evidence>
<dbReference type="InterPro" id="IPR036390">
    <property type="entry name" value="WH_DNA-bd_sf"/>
</dbReference>
<keyword evidence="3" id="KW-0804">Transcription</keyword>
<organism evidence="5 6">
    <name type="scientific">Kineosporia succinea</name>
    <dbReference type="NCBI Taxonomy" id="84632"/>
    <lineage>
        <taxon>Bacteria</taxon>
        <taxon>Bacillati</taxon>
        <taxon>Actinomycetota</taxon>
        <taxon>Actinomycetes</taxon>
        <taxon>Kineosporiales</taxon>
        <taxon>Kineosporiaceae</taxon>
        <taxon>Kineosporia</taxon>
    </lineage>
</organism>
<evidence type="ECO:0000256" key="2">
    <source>
        <dbReference type="ARBA" id="ARBA00023125"/>
    </source>
</evidence>
<comment type="caution">
    <text evidence="5">The sequence shown here is derived from an EMBL/GenBank/DDBJ whole genome shotgun (WGS) entry which is preliminary data.</text>
</comment>
<keyword evidence="6" id="KW-1185">Reference proteome</keyword>
<evidence type="ECO:0000259" key="4">
    <source>
        <dbReference type="PROSITE" id="PS50949"/>
    </source>
</evidence>
<dbReference type="SUPFAM" id="SSF46785">
    <property type="entry name" value="Winged helix' DNA-binding domain"/>
    <property type="match status" value="1"/>
</dbReference>
<dbReference type="Gene3D" id="1.10.10.10">
    <property type="entry name" value="Winged helix-like DNA-binding domain superfamily/Winged helix DNA-binding domain"/>
    <property type="match status" value="1"/>
</dbReference>
<dbReference type="GO" id="GO:0003677">
    <property type="term" value="F:DNA binding"/>
    <property type="evidence" value="ECO:0007669"/>
    <property type="project" value="UniProtKB-KW"/>
</dbReference>
<dbReference type="RefSeq" id="WP_307250125.1">
    <property type="nucleotide sequence ID" value="NZ_JAUSQZ010000001.1"/>
</dbReference>
<keyword evidence="2 5" id="KW-0238">DNA-binding</keyword>
<evidence type="ECO:0000313" key="6">
    <source>
        <dbReference type="Proteomes" id="UP001235712"/>
    </source>
</evidence>
<dbReference type="Proteomes" id="UP001235712">
    <property type="component" value="Unassembled WGS sequence"/>
</dbReference>